<reference evidence="2 3" key="1">
    <citation type="submission" date="2024-08" db="EMBL/GenBank/DDBJ databases">
        <authorList>
            <person name="Cucini C."/>
            <person name="Frati F."/>
        </authorList>
    </citation>
    <scope>NUCLEOTIDE SEQUENCE [LARGE SCALE GENOMIC DNA]</scope>
</reference>
<evidence type="ECO:0000313" key="3">
    <source>
        <dbReference type="Proteomes" id="UP001642540"/>
    </source>
</evidence>
<dbReference type="InterPro" id="IPR036397">
    <property type="entry name" value="RNaseH_sf"/>
</dbReference>
<evidence type="ECO:0000313" key="2">
    <source>
        <dbReference type="EMBL" id="CAL8072081.1"/>
    </source>
</evidence>
<feature type="region of interest" description="Disordered" evidence="1">
    <location>
        <begin position="1"/>
        <end position="21"/>
    </location>
</feature>
<comment type="caution">
    <text evidence="2">The sequence shown here is derived from an EMBL/GenBank/DDBJ whole genome shotgun (WGS) entry which is preliminary data.</text>
</comment>
<feature type="compositionally biased region" description="Polar residues" evidence="1">
    <location>
        <begin position="1"/>
        <end position="19"/>
    </location>
</feature>
<dbReference type="SUPFAM" id="SSF53098">
    <property type="entry name" value="Ribonuclease H-like"/>
    <property type="match status" value="1"/>
</dbReference>
<sequence length="206" mass="23363">MNTHQVQTGTGGSCNSNGRSGVVKKVKKNQINLKQKKASVDNASAIAIWSEDIVLNPGNVRHPIRVVMVDNEFVTRFDRLVSLPKNCTTYIYRVLDHGIPWQHLDSGSSLEDVKQKIIDLAKGKRLVVFDAWKTVGLFEFTEQQLSRLKIYDLKSSSKSKRPDGEPWSFWELVSEKLGHAYTGKPGNYDAIELTDFIMKIYLKYTT</sequence>
<name>A0ABP1PNJ2_9HEXA</name>
<organism evidence="2 3">
    <name type="scientific">Orchesella dallaii</name>
    <dbReference type="NCBI Taxonomy" id="48710"/>
    <lineage>
        <taxon>Eukaryota</taxon>
        <taxon>Metazoa</taxon>
        <taxon>Ecdysozoa</taxon>
        <taxon>Arthropoda</taxon>
        <taxon>Hexapoda</taxon>
        <taxon>Collembola</taxon>
        <taxon>Entomobryomorpha</taxon>
        <taxon>Entomobryoidea</taxon>
        <taxon>Orchesellidae</taxon>
        <taxon>Orchesellinae</taxon>
        <taxon>Orchesella</taxon>
    </lineage>
</organism>
<gene>
    <name evidence="2" type="ORF">ODALV1_LOCUS1991</name>
</gene>
<dbReference type="Proteomes" id="UP001642540">
    <property type="component" value="Unassembled WGS sequence"/>
</dbReference>
<protein>
    <submittedName>
        <fullName evidence="2">Uncharacterized protein</fullName>
    </submittedName>
</protein>
<dbReference type="EMBL" id="CAXLJM020000007">
    <property type="protein sequence ID" value="CAL8072081.1"/>
    <property type="molecule type" value="Genomic_DNA"/>
</dbReference>
<proteinExistence type="predicted"/>
<dbReference type="InterPro" id="IPR012337">
    <property type="entry name" value="RNaseH-like_sf"/>
</dbReference>
<evidence type="ECO:0000256" key="1">
    <source>
        <dbReference type="SAM" id="MobiDB-lite"/>
    </source>
</evidence>
<keyword evidence="3" id="KW-1185">Reference proteome</keyword>
<accession>A0ABP1PNJ2</accession>
<dbReference type="Gene3D" id="3.30.420.10">
    <property type="entry name" value="Ribonuclease H-like superfamily/Ribonuclease H"/>
    <property type="match status" value="1"/>
</dbReference>